<feature type="domain" description="HTH tetR-type" evidence="3">
    <location>
        <begin position="1"/>
        <end position="39"/>
    </location>
</feature>
<protein>
    <submittedName>
        <fullName evidence="4">TetR family transcriptional regulator</fullName>
    </submittedName>
</protein>
<keyword evidence="1 2" id="KW-0238">DNA-binding</keyword>
<proteinExistence type="predicted"/>
<evidence type="ECO:0000259" key="3">
    <source>
        <dbReference type="PROSITE" id="PS50977"/>
    </source>
</evidence>
<name>A0ABT3SPJ5_9MYCO</name>
<dbReference type="Proteomes" id="UP001300745">
    <property type="component" value="Unassembled WGS sequence"/>
</dbReference>
<evidence type="ECO:0000256" key="1">
    <source>
        <dbReference type="ARBA" id="ARBA00023125"/>
    </source>
</evidence>
<evidence type="ECO:0000256" key="2">
    <source>
        <dbReference type="PROSITE-ProRule" id="PRU00335"/>
    </source>
</evidence>
<accession>A0ABT3SPJ5</accession>
<dbReference type="Pfam" id="PF00440">
    <property type="entry name" value="TetR_N"/>
    <property type="match status" value="1"/>
</dbReference>
<organism evidence="4 5">
    <name type="scientific">Mycobacterium pinniadriaticum</name>
    <dbReference type="NCBI Taxonomy" id="2994102"/>
    <lineage>
        <taxon>Bacteria</taxon>
        <taxon>Bacillati</taxon>
        <taxon>Actinomycetota</taxon>
        <taxon>Actinomycetes</taxon>
        <taxon>Mycobacteriales</taxon>
        <taxon>Mycobacteriaceae</taxon>
        <taxon>Mycobacterium</taxon>
    </lineage>
</organism>
<dbReference type="SUPFAM" id="SSF46689">
    <property type="entry name" value="Homeodomain-like"/>
    <property type="match status" value="1"/>
</dbReference>
<dbReference type="InterPro" id="IPR009057">
    <property type="entry name" value="Homeodomain-like_sf"/>
</dbReference>
<dbReference type="Gene3D" id="1.10.357.10">
    <property type="entry name" value="Tetracycline Repressor, domain 2"/>
    <property type="match status" value="1"/>
</dbReference>
<dbReference type="InterPro" id="IPR001647">
    <property type="entry name" value="HTH_TetR"/>
</dbReference>
<gene>
    <name evidence="4" type="ORF">ORI27_32720</name>
</gene>
<evidence type="ECO:0000313" key="4">
    <source>
        <dbReference type="EMBL" id="MCX2941447.1"/>
    </source>
</evidence>
<sequence length="75" mass="8727">MTIGWLVAEAAISRATFYTYFEDKGDLLSELSEHIVTDMIEAGKHWWSLPAQASKSDRREAIQLLFDSYRRYRAL</sequence>
<reference evidence="4 5" key="1">
    <citation type="submission" date="2022-11" db="EMBL/GenBank/DDBJ databases">
        <title>Mycobacterium sp. nov.</title>
        <authorList>
            <person name="Papic B."/>
            <person name="Spicic S."/>
            <person name="Duvnjak S."/>
        </authorList>
    </citation>
    <scope>NUCLEOTIDE SEQUENCE [LARGE SCALE GENOMIC DNA]</scope>
    <source>
        <strain evidence="4 5">CVI_P4</strain>
    </source>
</reference>
<dbReference type="EMBL" id="JAPJDO010000090">
    <property type="protein sequence ID" value="MCX2941447.1"/>
    <property type="molecule type" value="Genomic_DNA"/>
</dbReference>
<feature type="DNA-binding region" description="H-T-H motif" evidence="2">
    <location>
        <begin position="2"/>
        <end position="21"/>
    </location>
</feature>
<evidence type="ECO:0000313" key="5">
    <source>
        <dbReference type="Proteomes" id="UP001300745"/>
    </source>
</evidence>
<keyword evidence="5" id="KW-1185">Reference proteome</keyword>
<comment type="caution">
    <text evidence="4">The sequence shown here is derived from an EMBL/GenBank/DDBJ whole genome shotgun (WGS) entry which is preliminary data.</text>
</comment>
<dbReference type="PROSITE" id="PS50977">
    <property type="entry name" value="HTH_TETR_2"/>
    <property type="match status" value="1"/>
</dbReference>